<keyword evidence="3" id="KW-0720">Serine protease</keyword>
<dbReference type="Proteomes" id="UP001446871">
    <property type="component" value="Unassembled WGS sequence"/>
</dbReference>
<dbReference type="Pfam" id="PF00082">
    <property type="entry name" value="Peptidase_S8"/>
    <property type="match status" value="1"/>
</dbReference>
<dbReference type="InterPro" id="IPR036852">
    <property type="entry name" value="Peptidase_S8/S53_dom_sf"/>
</dbReference>
<dbReference type="InterPro" id="IPR015500">
    <property type="entry name" value="Peptidase_S8_subtilisin-rel"/>
</dbReference>
<keyword evidence="7" id="KW-1185">Reference proteome</keyword>
<feature type="region of interest" description="Disordered" evidence="4">
    <location>
        <begin position="1006"/>
        <end position="1026"/>
    </location>
</feature>
<feature type="compositionally biased region" description="Polar residues" evidence="4">
    <location>
        <begin position="895"/>
        <end position="906"/>
    </location>
</feature>
<dbReference type="Gene3D" id="3.40.50.200">
    <property type="entry name" value="Peptidase S8/S53 domain"/>
    <property type="match status" value="1"/>
</dbReference>
<reference evidence="6 7" key="1">
    <citation type="submission" date="2023-01" db="EMBL/GenBank/DDBJ databases">
        <title>Analysis of 21 Apiospora genomes using comparative genomics revels a genus with tremendous synthesis potential of carbohydrate active enzymes and secondary metabolites.</title>
        <authorList>
            <person name="Sorensen T."/>
        </authorList>
    </citation>
    <scope>NUCLEOTIDE SEQUENCE [LARGE SCALE GENOMIC DNA]</scope>
    <source>
        <strain evidence="6 7">CBS 83171</strain>
    </source>
</reference>
<comment type="caution">
    <text evidence="6">The sequence shown here is derived from an EMBL/GenBank/DDBJ whole genome shotgun (WGS) entry which is preliminary data.</text>
</comment>
<feature type="compositionally biased region" description="Pro residues" evidence="4">
    <location>
        <begin position="1013"/>
        <end position="1026"/>
    </location>
</feature>
<evidence type="ECO:0000256" key="2">
    <source>
        <dbReference type="ARBA" id="ARBA00022801"/>
    </source>
</evidence>
<accession>A0ABR1US65</accession>
<evidence type="ECO:0000313" key="7">
    <source>
        <dbReference type="Proteomes" id="UP001446871"/>
    </source>
</evidence>
<gene>
    <name evidence="6" type="ORF">PG996_010820</name>
</gene>
<dbReference type="PRINTS" id="PR00723">
    <property type="entry name" value="SUBTILISIN"/>
</dbReference>
<organism evidence="6 7">
    <name type="scientific">Apiospora saccharicola</name>
    <dbReference type="NCBI Taxonomy" id="335842"/>
    <lineage>
        <taxon>Eukaryota</taxon>
        <taxon>Fungi</taxon>
        <taxon>Dikarya</taxon>
        <taxon>Ascomycota</taxon>
        <taxon>Pezizomycotina</taxon>
        <taxon>Sordariomycetes</taxon>
        <taxon>Xylariomycetidae</taxon>
        <taxon>Amphisphaeriales</taxon>
        <taxon>Apiosporaceae</taxon>
        <taxon>Apiospora</taxon>
    </lineage>
</organism>
<feature type="domain" description="Peptidase S8/S53" evidence="5">
    <location>
        <begin position="489"/>
        <end position="828"/>
    </location>
</feature>
<evidence type="ECO:0000313" key="6">
    <source>
        <dbReference type="EMBL" id="KAK8060890.1"/>
    </source>
</evidence>
<evidence type="ECO:0000256" key="3">
    <source>
        <dbReference type="ARBA" id="ARBA00022825"/>
    </source>
</evidence>
<proteinExistence type="predicted"/>
<feature type="region of interest" description="Disordered" evidence="4">
    <location>
        <begin position="1"/>
        <end position="38"/>
    </location>
</feature>
<dbReference type="InterPro" id="IPR000209">
    <property type="entry name" value="Peptidase_S8/S53_dom"/>
</dbReference>
<dbReference type="SUPFAM" id="SSF52743">
    <property type="entry name" value="Subtilisin-like"/>
    <property type="match status" value="1"/>
</dbReference>
<evidence type="ECO:0000256" key="4">
    <source>
        <dbReference type="SAM" id="MobiDB-lite"/>
    </source>
</evidence>
<sequence>MQITTLTTADRTLTISPGGPPILTVEKPPTGPSSSTSQAPQVIVIGGSSITIESVTKETTLTTNGQTVTLSPNMLPTVTVNPPPTAPPATTTDKDIGPLVTFTTWPAGAVITPVAVEVDKPKKSDDDEESSVIPCKLWFFSLCIKFDDVNILGWKLTLPPGIYPPGPPPIPNIKFPPPIVIKGSLPPWPKFTVGNDHIPTFPSEPEPTKCDTQTANICSTTTSFVVSTVDGAQKTVSTQAGSSTCAEVKGCMITETDHEATATRTEACQTATVTDMTISCSGTGTASACSTQTAAPVTGCSESVTASTTTLSCKAAAPTAAGPSKRQAGVEGGKSACAEVKQWVVYPEDGMDKAQTDAISSNLKEILVDEHKIIVSDTKFAGVNFWIITLEAGQEAEIKKIKNAVSVHPRCTQDCGDPTIESSWRYQTKYIEKEESTRTSPNDGIPQMAFLSQSKNKKNYPKPPDNNQEFYFERTNSGQKYFFDESAGEDIPVYIVDSGANLEHPFDDIRDKVEFIHVAREDDGGDSANDDSFLMEDQRCWHSCTGHGTAMLSLIAGSRLGVAKKVKPYVVRVPRRSLLGGGATAEDWLVGLSKVLELYEKPSEKTLAVLSMSWHYTEALYDRNPVKGEDTFFGFRNRLAALINLLIRNGVFVVTGSGNKPLQIMGWPALFAVPEDKLWDEVRKYRTTWHYIPNLMVVGALDPANGKRWWKSGVSLNDADGWFPEVYAPGSGVIAAEADKKQWPLPENINAPRPTPKPHELPAEFKYYKDSAGTSDAAAYTAGLAAYLLKLHQLGRLPKDASGRDPDMSPAGLKRYIINNAWSRFPVDVAGERPKRTLGIWNGSPHERVRTDGFCPWNPKAPAKLRRQDQDQDQDQTTSGEKELITGQCVPPQTELPTATGTTPATDSPMGTGASTTIDEVSATGSGNSSPPAPSATGFTCSEQSCAPMLNCHAPTRPGCKDDKCACVGDADESTWQCTEETKKECSPCQAPEEAACNNDKKYAPDQQHAACAPPPPPATWTGTPPEPPLKSLEIAPEDDHCREPFDHPDSHGEEVRNFAEVCYREYPRKMDSQSERVVRTLRDHPGSEPVIMYIAVSWIRDCRTSVESQDPVYPLAGAPEGTKQKEIDCATATWGVWKMCK</sequence>
<feature type="region of interest" description="Disordered" evidence="4">
    <location>
        <begin position="851"/>
        <end position="937"/>
    </location>
</feature>
<feature type="compositionally biased region" description="Low complexity" evidence="4">
    <location>
        <begin position="1"/>
        <end position="14"/>
    </location>
</feature>
<keyword evidence="1" id="KW-0645">Protease</keyword>
<protein>
    <recommendedName>
        <fullName evidence="5">Peptidase S8/S53 domain-containing protein</fullName>
    </recommendedName>
</protein>
<keyword evidence="2" id="KW-0378">Hydrolase</keyword>
<name>A0ABR1US65_9PEZI</name>
<feature type="compositionally biased region" description="Low complexity" evidence="4">
    <location>
        <begin position="922"/>
        <end position="937"/>
    </location>
</feature>
<dbReference type="EMBL" id="JAQQWM010000006">
    <property type="protein sequence ID" value="KAK8060890.1"/>
    <property type="molecule type" value="Genomic_DNA"/>
</dbReference>
<evidence type="ECO:0000256" key="1">
    <source>
        <dbReference type="ARBA" id="ARBA00022670"/>
    </source>
</evidence>
<evidence type="ECO:0000259" key="5">
    <source>
        <dbReference type="Pfam" id="PF00082"/>
    </source>
</evidence>